<dbReference type="EMBL" id="CM023482">
    <property type="protein sequence ID" value="KAH6938896.1"/>
    <property type="molecule type" value="Genomic_DNA"/>
</dbReference>
<sequence length="91" mass="10573">MRKRLIDCGSTFFERLRLRPQNLFLPTRWHGLYACLSTFLWSLCLPAEDYRTAYLNRLAKDFLRPPAVTGCALVPEAKARPTFGVPWTPWS</sequence>
<reference evidence="1" key="1">
    <citation type="submission" date="2020-05" db="EMBL/GenBank/DDBJ databases">
        <title>Large-scale comparative analyses of tick genomes elucidate their genetic diversity and vector capacities.</title>
        <authorList>
            <person name="Jia N."/>
            <person name="Wang J."/>
            <person name="Shi W."/>
            <person name="Du L."/>
            <person name="Sun Y."/>
            <person name="Zhan W."/>
            <person name="Jiang J."/>
            <person name="Wang Q."/>
            <person name="Zhang B."/>
            <person name="Ji P."/>
            <person name="Sakyi L.B."/>
            <person name="Cui X."/>
            <person name="Yuan T."/>
            <person name="Jiang B."/>
            <person name="Yang W."/>
            <person name="Lam T.T.-Y."/>
            <person name="Chang Q."/>
            <person name="Ding S."/>
            <person name="Wang X."/>
            <person name="Zhu J."/>
            <person name="Ruan X."/>
            <person name="Zhao L."/>
            <person name="Wei J."/>
            <person name="Que T."/>
            <person name="Du C."/>
            <person name="Cheng J."/>
            <person name="Dai P."/>
            <person name="Han X."/>
            <person name="Huang E."/>
            <person name="Gao Y."/>
            <person name="Liu J."/>
            <person name="Shao H."/>
            <person name="Ye R."/>
            <person name="Li L."/>
            <person name="Wei W."/>
            <person name="Wang X."/>
            <person name="Wang C."/>
            <person name="Yang T."/>
            <person name="Huo Q."/>
            <person name="Li W."/>
            <person name="Guo W."/>
            <person name="Chen H."/>
            <person name="Zhou L."/>
            <person name="Ni X."/>
            <person name="Tian J."/>
            <person name="Zhou Y."/>
            <person name="Sheng Y."/>
            <person name="Liu T."/>
            <person name="Pan Y."/>
            <person name="Xia L."/>
            <person name="Li J."/>
            <person name="Zhao F."/>
            <person name="Cao W."/>
        </authorList>
    </citation>
    <scope>NUCLEOTIDE SEQUENCE</scope>
    <source>
        <strain evidence="1">Hyas-2018</strain>
    </source>
</reference>
<gene>
    <name evidence="1" type="ORF">HPB50_014683</name>
</gene>
<evidence type="ECO:0000313" key="1">
    <source>
        <dbReference type="EMBL" id="KAH6938896.1"/>
    </source>
</evidence>
<organism evidence="1 2">
    <name type="scientific">Hyalomma asiaticum</name>
    <name type="common">Tick</name>
    <dbReference type="NCBI Taxonomy" id="266040"/>
    <lineage>
        <taxon>Eukaryota</taxon>
        <taxon>Metazoa</taxon>
        <taxon>Ecdysozoa</taxon>
        <taxon>Arthropoda</taxon>
        <taxon>Chelicerata</taxon>
        <taxon>Arachnida</taxon>
        <taxon>Acari</taxon>
        <taxon>Parasitiformes</taxon>
        <taxon>Ixodida</taxon>
        <taxon>Ixodoidea</taxon>
        <taxon>Ixodidae</taxon>
        <taxon>Hyalomminae</taxon>
        <taxon>Hyalomma</taxon>
    </lineage>
</organism>
<accession>A0ACB7SVA9</accession>
<name>A0ACB7SVA9_HYAAI</name>
<evidence type="ECO:0000313" key="2">
    <source>
        <dbReference type="Proteomes" id="UP000821845"/>
    </source>
</evidence>
<proteinExistence type="predicted"/>
<protein>
    <submittedName>
        <fullName evidence="1">Uncharacterized protein</fullName>
    </submittedName>
</protein>
<dbReference type="Proteomes" id="UP000821845">
    <property type="component" value="Chromosome 2"/>
</dbReference>
<keyword evidence="2" id="KW-1185">Reference proteome</keyword>
<comment type="caution">
    <text evidence="1">The sequence shown here is derived from an EMBL/GenBank/DDBJ whole genome shotgun (WGS) entry which is preliminary data.</text>
</comment>